<reference evidence="2 3" key="1">
    <citation type="submission" date="2019-06" db="EMBL/GenBank/DDBJ databases">
        <title>Epidemiology of MDR Campylobacter spp.</title>
        <authorList>
            <person name="Addetia A."/>
            <person name="Greninger A."/>
            <person name="Fang F."/>
        </authorList>
    </citation>
    <scope>NUCLEOTIDE SEQUENCE [LARGE SCALE GENOMIC DNA]</scope>
    <source>
        <strain evidence="2 3">HMC314</strain>
    </source>
</reference>
<evidence type="ECO:0000313" key="2">
    <source>
        <dbReference type="EMBL" id="TNO41542.1"/>
    </source>
</evidence>
<comment type="caution">
    <text evidence="2">The sequence shown here is derived from an EMBL/GenBank/DDBJ whole genome shotgun (WGS) entry which is preliminary data.</text>
</comment>
<organism evidence="2 3">
    <name type="scientific">Campylobacter jejuni</name>
    <dbReference type="NCBI Taxonomy" id="197"/>
    <lineage>
        <taxon>Bacteria</taxon>
        <taxon>Pseudomonadati</taxon>
        <taxon>Campylobacterota</taxon>
        <taxon>Epsilonproteobacteria</taxon>
        <taxon>Campylobacterales</taxon>
        <taxon>Campylobacteraceae</taxon>
        <taxon>Campylobacter</taxon>
    </lineage>
</organism>
<evidence type="ECO:0000313" key="1">
    <source>
        <dbReference type="EMBL" id="EDP8233548.1"/>
    </source>
</evidence>
<dbReference type="EMBL" id="VEVS01000018">
    <property type="protein sequence ID" value="TNO41542.1"/>
    <property type="molecule type" value="Genomic_DNA"/>
</dbReference>
<dbReference type="EMBL" id="AANOVI010000001">
    <property type="protein sequence ID" value="EDP8233548.1"/>
    <property type="molecule type" value="Genomic_DNA"/>
</dbReference>
<reference evidence="1 4" key="2">
    <citation type="submission" date="2020-01" db="EMBL/GenBank/DDBJ databases">
        <authorList>
            <consortium name="PulseNet: The National Subtyping Network for Foodborne Disease Surveillance"/>
            <person name="Tarr C.L."/>
            <person name="Trees E."/>
            <person name="Katz L.S."/>
            <person name="Carleton-Romer H.A."/>
            <person name="Stroika S."/>
            <person name="Kucerova Z."/>
            <person name="Roache K.F."/>
            <person name="Sabol A.L."/>
            <person name="Besser J."/>
            <person name="Gerner-Smidt P."/>
        </authorList>
    </citation>
    <scope>NUCLEOTIDE SEQUENCE [LARGE SCALE GENOMIC DNA]</scope>
    <source>
        <strain evidence="1 4">PNUSAC014094</strain>
    </source>
</reference>
<accession>A0A5C4YE89</accession>
<protein>
    <submittedName>
        <fullName evidence="2">Uncharacterized protein</fullName>
    </submittedName>
</protein>
<sequence length="90" mass="10434">MILELYTKKGTFLTLDVKGQSDFALRAEEKSITIFCKGFETKIDFNEKFDVLINLVKIIREDVNIGMHEKRNSLEINLDAIIQDIKLDLE</sequence>
<dbReference type="RefSeq" id="WP_215469252.1">
    <property type="nucleotide sequence ID" value="NZ_CATQGO010000001.1"/>
</dbReference>
<evidence type="ECO:0000313" key="4">
    <source>
        <dbReference type="Proteomes" id="UP000478805"/>
    </source>
</evidence>
<dbReference type="Proteomes" id="UP000478805">
    <property type="component" value="Unassembled WGS sequence"/>
</dbReference>
<gene>
    <name evidence="2" type="ORF">FH034_06015</name>
    <name evidence="1" type="ORF">GSU20_00705</name>
</gene>
<name>A0A5C4YE89_CAMJU</name>
<dbReference type="Proteomes" id="UP000312397">
    <property type="component" value="Unassembled WGS sequence"/>
</dbReference>
<dbReference type="AlphaFoldDB" id="A0A5C4YE89"/>
<proteinExistence type="predicted"/>
<evidence type="ECO:0000313" key="3">
    <source>
        <dbReference type="Proteomes" id="UP000312397"/>
    </source>
</evidence>